<dbReference type="Proteomes" id="UP001589707">
    <property type="component" value="Unassembled WGS sequence"/>
</dbReference>
<dbReference type="RefSeq" id="WP_376840156.1">
    <property type="nucleotide sequence ID" value="NZ_JBHMAU010000052.1"/>
</dbReference>
<reference evidence="2 3" key="1">
    <citation type="submission" date="2024-09" db="EMBL/GenBank/DDBJ databases">
        <authorList>
            <person name="Sun Q."/>
            <person name="Mori K."/>
        </authorList>
    </citation>
    <scope>NUCLEOTIDE SEQUENCE [LARGE SCALE GENOMIC DNA]</scope>
    <source>
        <strain evidence="2 3">JCM 11683</strain>
    </source>
</reference>
<evidence type="ECO:0000313" key="2">
    <source>
        <dbReference type="EMBL" id="MFB9776343.1"/>
    </source>
</evidence>
<feature type="domain" description="Gp28/Gp37-like" evidence="1">
    <location>
        <begin position="5"/>
        <end position="341"/>
    </location>
</feature>
<name>A0ABV5X2E3_9MICO</name>
<gene>
    <name evidence="2" type="ORF">ACFFN1_07990</name>
</gene>
<keyword evidence="3" id="KW-1185">Reference proteome</keyword>
<organism evidence="2 3">
    <name type="scientific">Brevibacterium otitidis</name>
    <dbReference type="NCBI Taxonomy" id="53364"/>
    <lineage>
        <taxon>Bacteria</taxon>
        <taxon>Bacillati</taxon>
        <taxon>Actinomycetota</taxon>
        <taxon>Actinomycetes</taxon>
        <taxon>Micrococcales</taxon>
        <taxon>Brevibacteriaceae</taxon>
        <taxon>Brevibacterium</taxon>
    </lineage>
</organism>
<comment type="caution">
    <text evidence="2">The sequence shown here is derived from an EMBL/GenBank/DDBJ whole genome shotgun (WGS) entry which is preliminary data.</text>
</comment>
<evidence type="ECO:0000259" key="1">
    <source>
        <dbReference type="Pfam" id="PF14594"/>
    </source>
</evidence>
<dbReference type="InterPro" id="IPR029432">
    <property type="entry name" value="Gp28/Gp37-like_dom"/>
</dbReference>
<evidence type="ECO:0000313" key="3">
    <source>
        <dbReference type="Proteomes" id="UP001589707"/>
    </source>
</evidence>
<proteinExistence type="predicted"/>
<sequence length="369" mass="40226">MFTATLYDRQLRRRGRIVTASGTVILRNNGVATFTIDVPDTRIWRRFEPGWHITLHTDTGEQIISGQPDQITTESKAGVSTTTISGRSHLAWLADTITLPNPARPADQQSDAASWTASGRADTIAAQLITTHLGPTAHHTRRRPIALAGLPGVGRQVRVASRFQPLIEELRSILGAELGVVSWLEDGQVRVEIRPVADRSRRVRFSEASGGLTGWKLERKAPTVTDVLVAGQGQGAQRTLRLVSGNASEWGVSALQFQDRRDTDELAELVKAGEETLAEGQEQAAISLEVTDTQARRFLRDFTVGDTVTVSLRSGVEIVDVVQSGQIDWSTGGVEVKLQVGPVAEELDAPGWVKRTTKLTKQLRRIAAV</sequence>
<dbReference type="EMBL" id="JBHMAU010000052">
    <property type="protein sequence ID" value="MFB9776343.1"/>
    <property type="molecule type" value="Genomic_DNA"/>
</dbReference>
<dbReference type="Pfam" id="PF14594">
    <property type="entry name" value="Sipho_Gp37"/>
    <property type="match status" value="1"/>
</dbReference>
<protein>
    <recommendedName>
        <fullName evidence="1">Gp28/Gp37-like domain-containing protein</fullName>
    </recommendedName>
</protein>
<accession>A0ABV5X2E3</accession>